<evidence type="ECO:0000313" key="4">
    <source>
        <dbReference type="EMBL" id="GGK96729.1"/>
    </source>
</evidence>
<dbReference type="InterPro" id="IPR002645">
    <property type="entry name" value="STAS_dom"/>
</dbReference>
<keyword evidence="5" id="KW-1185">Reference proteome</keyword>
<dbReference type="Pfam" id="PF01740">
    <property type="entry name" value="STAS"/>
    <property type="match status" value="1"/>
</dbReference>
<dbReference type="CDD" id="cd07043">
    <property type="entry name" value="STAS_anti-anti-sigma_factors"/>
    <property type="match status" value="1"/>
</dbReference>
<dbReference type="GO" id="GO:0043856">
    <property type="term" value="F:anti-sigma factor antagonist activity"/>
    <property type="evidence" value="ECO:0007669"/>
    <property type="project" value="InterPro"/>
</dbReference>
<dbReference type="InterPro" id="IPR036513">
    <property type="entry name" value="STAS_dom_sf"/>
</dbReference>
<dbReference type="PROSITE" id="PS50801">
    <property type="entry name" value="STAS"/>
    <property type="match status" value="1"/>
</dbReference>
<proteinExistence type="inferred from homology"/>
<dbReference type="PANTHER" id="PTHR33495">
    <property type="entry name" value="ANTI-SIGMA FACTOR ANTAGONIST TM_1081-RELATED-RELATED"/>
    <property type="match status" value="1"/>
</dbReference>
<dbReference type="Gene3D" id="3.30.750.24">
    <property type="entry name" value="STAS domain"/>
    <property type="match status" value="1"/>
</dbReference>
<dbReference type="Proteomes" id="UP000656042">
    <property type="component" value="Unassembled WGS sequence"/>
</dbReference>
<gene>
    <name evidence="4" type="ORF">GCM10012284_33750</name>
</gene>
<name>A0A8J3C1Y8_9ACTN</name>
<dbReference type="PANTHER" id="PTHR33495:SF2">
    <property type="entry name" value="ANTI-SIGMA FACTOR ANTAGONIST TM_1081-RELATED"/>
    <property type="match status" value="1"/>
</dbReference>
<reference evidence="4" key="2">
    <citation type="submission" date="2020-09" db="EMBL/GenBank/DDBJ databases">
        <authorList>
            <person name="Sun Q."/>
            <person name="Zhou Y."/>
        </authorList>
    </citation>
    <scope>NUCLEOTIDE SEQUENCE</scope>
    <source>
        <strain evidence="4">CGMCC 4.7299</strain>
    </source>
</reference>
<protein>
    <recommendedName>
        <fullName evidence="2">Anti-sigma factor antagonist</fullName>
    </recommendedName>
</protein>
<comment type="similarity">
    <text evidence="1 2">Belongs to the anti-sigma-factor antagonist family.</text>
</comment>
<dbReference type="RefSeq" id="WP_189080164.1">
    <property type="nucleotide sequence ID" value="NZ_BMMX01000014.1"/>
</dbReference>
<comment type="caution">
    <text evidence="4">The sequence shown here is derived from an EMBL/GenBank/DDBJ whole genome shotgun (WGS) entry which is preliminary data.</text>
</comment>
<feature type="domain" description="STAS" evidence="3">
    <location>
        <begin position="12"/>
        <end position="120"/>
    </location>
</feature>
<dbReference type="EMBL" id="BMMX01000014">
    <property type="protein sequence ID" value="GGK96729.1"/>
    <property type="molecule type" value="Genomic_DNA"/>
</dbReference>
<evidence type="ECO:0000256" key="2">
    <source>
        <dbReference type="RuleBase" id="RU003749"/>
    </source>
</evidence>
<dbReference type="InterPro" id="IPR003658">
    <property type="entry name" value="Anti-sigma_ant"/>
</dbReference>
<evidence type="ECO:0000256" key="1">
    <source>
        <dbReference type="ARBA" id="ARBA00009013"/>
    </source>
</evidence>
<dbReference type="NCBIfam" id="TIGR00377">
    <property type="entry name" value="ant_ant_sig"/>
    <property type="match status" value="1"/>
</dbReference>
<dbReference type="SUPFAM" id="SSF52091">
    <property type="entry name" value="SpoIIaa-like"/>
    <property type="match status" value="1"/>
</dbReference>
<organism evidence="4 5">
    <name type="scientific">Mangrovihabitans endophyticus</name>
    <dbReference type="NCBI Taxonomy" id="1751298"/>
    <lineage>
        <taxon>Bacteria</taxon>
        <taxon>Bacillati</taxon>
        <taxon>Actinomycetota</taxon>
        <taxon>Actinomycetes</taxon>
        <taxon>Micromonosporales</taxon>
        <taxon>Micromonosporaceae</taxon>
        <taxon>Mangrovihabitans</taxon>
    </lineage>
</organism>
<evidence type="ECO:0000313" key="5">
    <source>
        <dbReference type="Proteomes" id="UP000656042"/>
    </source>
</evidence>
<evidence type="ECO:0000259" key="3">
    <source>
        <dbReference type="PROSITE" id="PS50801"/>
    </source>
</evidence>
<dbReference type="AlphaFoldDB" id="A0A8J3C1Y8"/>
<reference evidence="4" key="1">
    <citation type="journal article" date="2014" name="Int. J. Syst. Evol. Microbiol.">
        <title>Complete genome sequence of Corynebacterium casei LMG S-19264T (=DSM 44701T), isolated from a smear-ripened cheese.</title>
        <authorList>
            <consortium name="US DOE Joint Genome Institute (JGI-PGF)"/>
            <person name="Walter F."/>
            <person name="Albersmeier A."/>
            <person name="Kalinowski J."/>
            <person name="Ruckert C."/>
        </authorList>
    </citation>
    <scope>NUCLEOTIDE SEQUENCE</scope>
    <source>
        <strain evidence="4">CGMCC 4.7299</strain>
    </source>
</reference>
<accession>A0A8J3C1Y8</accession>
<sequence length="120" mass="12511">MENPIESMFAADGTATVAVAGEIDFSNADELSREICGAVAEWSPLALVVDLGRATFMDSTGLGALIEGYRCADEAGARFSVVNMSDSFRRVLAVTGLSDFFCPVDAEPGPRPSLSEATGA</sequence>